<feature type="transmembrane region" description="Helical" evidence="5">
    <location>
        <begin position="87"/>
        <end position="106"/>
    </location>
</feature>
<feature type="transmembrane region" description="Helical" evidence="5">
    <location>
        <begin position="141"/>
        <end position="170"/>
    </location>
</feature>
<evidence type="ECO:0000313" key="6">
    <source>
        <dbReference type="EMBL" id="TDR90103.1"/>
    </source>
</evidence>
<dbReference type="GO" id="GO:0005886">
    <property type="term" value="C:plasma membrane"/>
    <property type="evidence" value="ECO:0007669"/>
    <property type="project" value="InterPro"/>
</dbReference>
<evidence type="ECO:0000256" key="1">
    <source>
        <dbReference type="ARBA" id="ARBA00022475"/>
    </source>
</evidence>
<evidence type="ECO:0000256" key="4">
    <source>
        <dbReference type="ARBA" id="ARBA00023136"/>
    </source>
</evidence>
<accession>A0A4R7BX68</accession>
<organism evidence="6 7">
    <name type="scientific">Enterovirga rhinocerotis</name>
    <dbReference type="NCBI Taxonomy" id="1339210"/>
    <lineage>
        <taxon>Bacteria</taxon>
        <taxon>Pseudomonadati</taxon>
        <taxon>Pseudomonadota</taxon>
        <taxon>Alphaproteobacteria</taxon>
        <taxon>Hyphomicrobiales</taxon>
        <taxon>Methylobacteriaceae</taxon>
        <taxon>Enterovirga</taxon>
    </lineage>
</organism>
<evidence type="ECO:0000256" key="2">
    <source>
        <dbReference type="ARBA" id="ARBA00022692"/>
    </source>
</evidence>
<evidence type="ECO:0000313" key="7">
    <source>
        <dbReference type="Proteomes" id="UP000295122"/>
    </source>
</evidence>
<name>A0A4R7BX68_9HYPH</name>
<evidence type="ECO:0000256" key="5">
    <source>
        <dbReference type="SAM" id="Phobius"/>
    </source>
</evidence>
<keyword evidence="3 5" id="KW-1133">Transmembrane helix</keyword>
<reference evidence="6 7" key="1">
    <citation type="submission" date="2019-03" db="EMBL/GenBank/DDBJ databases">
        <title>Genomic Encyclopedia of Type Strains, Phase IV (KMG-IV): sequencing the most valuable type-strain genomes for metagenomic binning, comparative biology and taxonomic classification.</title>
        <authorList>
            <person name="Goeker M."/>
        </authorList>
    </citation>
    <scope>NUCLEOTIDE SEQUENCE [LARGE SCALE GENOMIC DNA]</scope>
    <source>
        <strain evidence="6 7">DSM 25903</strain>
    </source>
</reference>
<gene>
    <name evidence="6" type="ORF">EV668_2945</name>
</gene>
<sequence length="197" mass="20987">MGGGSLVAVTRTTLVCLALLGATALVLHAMGRPWSCACGHVALWHGDPASSENSQHLTDWYSFTHVIHGFLFYALAWGIGRLRGSPLPAGVGFMLAILLECAWEIVENTPWIVERYRAETVSLGYNGDSVVNSLGDIAATALGYGLAATLPVALIVVIALVIEVALAWLIRDNLTLNVLMLLHPVESVKAWQAGTGK</sequence>
<feature type="transmembrane region" description="Helical" evidence="5">
    <location>
        <begin position="62"/>
        <end position="80"/>
    </location>
</feature>
<protein>
    <submittedName>
        <fullName evidence="6">Uncharacterized protein DUF2585</fullName>
    </submittedName>
</protein>
<proteinExistence type="predicted"/>
<keyword evidence="2 5" id="KW-0812">Transmembrane</keyword>
<dbReference type="RefSeq" id="WP_133771236.1">
    <property type="nucleotide sequence ID" value="NZ_SNZR01000013.1"/>
</dbReference>
<keyword evidence="7" id="KW-1185">Reference proteome</keyword>
<evidence type="ECO:0000256" key="3">
    <source>
        <dbReference type="ARBA" id="ARBA00022989"/>
    </source>
</evidence>
<dbReference type="AlphaFoldDB" id="A0A4R7BX68"/>
<dbReference type="InterPro" id="IPR019691">
    <property type="entry name" value="DUF2585"/>
</dbReference>
<dbReference type="OrthoDB" id="9811954at2"/>
<dbReference type="EMBL" id="SNZR01000013">
    <property type="protein sequence ID" value="TDR90103.1"/>
    <property type="molecule type" value="Genomic_DNA"/>
</dbReference>
<keyword evidence="4 5" id="KW-0472">Membrane</keyword>
<dbReference type="Proteomes" id="UP000295122">
    <property type="component" value="Unassembled WGS sequence"/>
</dbReference>
<dbReference type="Pfam" id="PF10755">
    <property type="entry name" value="DUF2585"/>
    <property type="match status" value="1"/>
</dbReference>
<keyword evidence="1" id="KW-1003">Cell membrane</keyword>
<dbReference type="NCBIfam" id="NF002099">
    <property type="entry name" value="PRK00944.1"/>
    <property type="match status" value="1"/>
</dbReference>
<comment type="caution">
    <text evidence="6">The sequence shown here is derived from an EMBL/GenBank/DDBJ whole genome shotgun (WGS) entry which is preliminary data.</text>
</comment>